<feature type="transmembrane region" description="Helical" evidence="2">
    <location>
        <begin position="544"/>
        <end position="562"/>
    </location>
</feature>
<keyword evidence="2" id="KW-1133">Transmembrane helix</keyword>
<dbReference type="Pfam" id="PF01391">
    <property type="entry name" value="Collagen"/>
    <property type="match status" value="1"/>
</dbReference>
<dbReference type="InterPro" id="IPR012334">
    <property type="entry name" value="Pectin_lyas_fold"/>
</dbReference>
<feature type="compositionally biased region" description="Low complexity" evidence="1">
    <location>
        <begin position="487"/>
        <end position="509"/>
    </location>
</feature>
<evidence type="ECO:0000313" key="4">
    <source>
        <dbReference type="EMBL" id="KKM87429.1"/>
    </source>
</evidence>
<dbReference type="GO" id="GO:0030198">
    <property type="term" value="P:extracellular matrix organization"/>
    <property type="evidence" value="ECO:0007669"/>
    <property type="project" value="TreeGrafter"/>
</dbReference>
<dbReference type="GO" id="GO:0005615">
    <property type="term" value="C:extracellular space"/>
    <property type="evidence" value="ECO:0007669"/>
    <property type="project" value="TreeGrafter"/>
</dbReference>
<feature type="region of interest" description="Disordered" evidence="1">
    <location>
        <begin position="383"/>
        <end position="542"/>
    </location>
</feature>
<name>A0A0F9KYM0_9ZZZZ</name>
<dbReference type="Pfam" id="PF05048">
    <property type="entry name" value="NosD"/>
    <property type="match status" value="1"/>
</dbReference>
<dbReference type="InterPro" id="IPR006626">
    <property type="entry name" value="PbH1"/>
</dbReference>
<accession>A0A0F9KYM0</accession>
<dbReference type="Gene3D" id="2.160.20.10">
    <property type="entry name" value="Single-stranded right-handed beta-helix, Pectin lyase-like"/>
    <property type="match status" value="1"/>
</dbReference>
<dbReference type="GO" id="GO:0031012">
    <property type="term" value="C:extracellular matrix"/>
    <property type="evidence" value="ECO:0007669"/>
    <property type="project" value="TreeGrafter"/>
</dbReference>
<dbReference type="SUPFAM" id="SSF51126">
    <property type="entry name" value="Pectin lyase-like"/>
    <property type="match status" value="1"/>
</dbReference>
<gene>
    <name evidence="4" type="ORF">LCGC14_1268920</name>
</gene>
<dbReference type="InterPro" id="IPR007742">
    <property type="entry name" value="NosD_dom"/>
</dbReference>
<dbReference type="InterPro" id="IPR011050">
    <property type="entry name" value="Pectin_lyase_fold/virulence"/>
</dbReference>
<dbReference type="AlphaFoldDB" id="A0A0F9KYM0"/>
<evidence type="ECO:0000259" key="3">
    <source>
        <dbReference type="Pfam" id="PF05048"/>
    </source>
</evidence>
<dbReference type="EMBL" id="LAZR01007102">
    <property type="protein sequence ID" value="KKM87429.1"/>
    <property type="molecule type" value="Genomic_DNA"/>
</dbReference>
<feature type="compositionally biased region" description="Gly residues" evidence="1">
    <location>
        <begin position="449"/>
        <end position="458"/>
    </location>
</feature>
<evidence type="ECO:0000256" key="2">
    <source>
        <dbReference type="SAM" id="Phobius"/>
    </source>
</evidence>
<dbReference type="PANTHER" id="PTHR24023">
    <property type="entry name" value="COLLAGEN ALPHA"/>
    <property type="match status" value="1"/>
</dbReference>
<dbReference type="InterPro" id="IPR008160">
    <property type="entry name" value="Collagen"/>
</dbReference>
<sequence>MVELAFGETGQTKGKMKMRKMREKTMLVILVGILLVSLLQVVPASAVPTTWTVGSGKTYSTIQAAINGASSGDIIEVYAGTYVQDLVVNVTNLELVAVEPATIKGVASALWSVGLPPNIQVVSGGFEIHGFRIESPLVPVTTDVASGGIIIGVPNVEIYDNDFVSLGSGPTSTSGQCIVIQSLHQNWGGNVGGLNIHDNTFSGTPPGGYVGIYLNPGDSAGITTVTDNTFNGTVLQGIMTEHDNTLIQGNELTTSVSSGYRVGIGVYDGGWGSPTSDGSLSIVQVFDNEVSGFQQGLRFGVSGKTLSGIEVYNNFVHDNDRGVQVSESADNILFTGNYLYDNDLDVQNLDGMTFDATLNYWGTGSPIVEGFMDVNPWLLMSTGPTGPAGATGATGPTGATGSTGPAGATGATGPTGADGSDGDTGNTGANGATGPRGSTGPEGDRGSRGSTGPGGPQGMQGVQGIDGIDGNATGIQGETGATGPMGSQGIQGIQGLLGETGQQGPPGESVQGPRGEVGEGSQGPQGEQGEPGPRGRQGDPAPALVSYGGIGISLLGLLGLYFKLKP</sequence>
<organism evidence="4">
    <name type="scientific">marine sediment metagenome</name>
    <dbReference type="NCBI Taxonomy" id="412755"/>
    <lineage>
        <taxon>unclassified sequences</taxon>
        <taxon>metagenomes</taxon>
        <taxon>ecological metagenomes</taxon>
    </lineage>
</organism>
<protein>
    <recommendedName>
        <fullName evidence="3">Periplasmic copper-binding protein NosD beta helix domain-containing protein</fullName>
    </recommendedName>
</protein>
<dbReference type="PANTHER" id="PTHR24023:SF1095">
    <property type="entry name" value="EGF-LIKE DOMAIN-CONTAINING PROTEIN"/>
    <property type="match status" value="1"/>
</dbReference>
<keyword evidence="2" id="KW-0472">Membrane</keyword>
<proteinExistence type="predicted"/>
<comment type="caution">
    <text evidence="4">The sequence shown here is derived from an EMBL/GenBank/DDBJ whole genome shotgun (WGS) entry which is preliminary data.</text>
</comment>
<reference evidence="4" key="1">
    <citation type="journal article" date="2015" name="Nature">
        <title>Complex archaea that bridge the gap between prokaryotes and eukaryotes.</title>
        <authorList>
            <person name="Spang A."/>
            <person name="Saw J.H."/>
            <person name="Jorgensen S.L."/>
            <person name="Zaremba-Niedzwiedzka K."/>
            <person name="Martijn J."/>
            <person name="Lind A.E."/>
            <person name="van Eijk R."/>
            <person name="Schleper C."/>
            <person name="Guy L."/>
            <person name="Ettema T.J."/>
        </authorList>
    </citation>
    <scope>NUCLEOTIDE SEQUENCE</scope>
</reference>
<evidence type="ECO:0000256" key="1">
    <source>
        <dbReference type="SAM" id="MobiDB-lite"/>
    </source>
</evidence>
<dbReference type="SMART" id="SM00710">
    <property type="entry name" value="PbH1"/>
    <property type="match status" value="5"/>
</dbReference>
<feature type="compositionally biased region" description="Low complexity" evidence="1">
    <location>
        <begin position="383"/>
        <end position="435"/>
    </location>
</feature>
<dbReference type="InterPro" id="IPR050149">
    <property type="entry name" value="Collagen_superfamily"/>
</dbReference>
<feature type="domain" description="Periplasmic copper-binding protein NosD beta helix" evidence="3">
    <location>
        <begin position="193"/>
        <end position="364"/>
    </location>
</feature>
<dbReference type="GO" id="GO:0030020">
    <property type="term" value="F:extracellular matrix structural constituent conferring tensile strength"/>
    <property type="evidence" value="ECO:0007669"/>
    <property type="project" value="TreeGrafter"/>
</dbReference>
<keyword evidence="2" id="KW-0812">Transmembrane</keyword>